<reference evidence="1 2" key="1">
    <citation type="journal article" date="2022" name="Nat. Plants">
        <title>Genomes of leafy and leafless Platanthera orchids illuminate the evolution of mycoheterotrophy.</title>
        <authorList>
            <person name="Li M.H."/>
            <person name="Liu K.W."/>
            <person name="Li Z."/>
            <person name="Lu H.C."/>
            <person name="Ye Q.L."/>
            <person name="Zhang D."/>
            <person name="Wang J.Y."/>
            <person name="Li Y.F."/>
            <person name="Zhong Z.M."/>
            <person name="Liu X."/>
            <person name="Yu X."/>
            <person name="Liu D.K."/>
            <person name="Tu X.D."/>
            <person name="Liu B."/>
            <person name="Hao Y."/>
            <person name="Liao X.Y."/>
            <person name="Jiang Y.T."/>
            <person name="Sun W.H."/>
            <person name="Chen J."/>
            <person name="Chen Y.Q."/>
            <person name="Ai Y."/>
            <person name="Zhai J.W."/>
            <person name="Wu S.S."/>
            <person name="Zhou Z."/>
            <person name="Hsiao Y.Y."/>
            <person name="Wu W.L."/>
            <person name="Chen Y.Y."/>
            <person name="Lin Y.F."/>
            <person name="Hsu J.L."/>
            <person name="Li C.Y."/>
            <person name="Wang Z.W."/>
            <person name="Zhao X."/>
            <person name="Zhong W.Y."/>
            <person name="Ma X.K."/>
            <person name="Ma L."/>
            <person name="Huang J."/>
            <person name="Chen G.Z."/>
            <person name="Huang M.Z."/>
            <person name="Huang L."/>
            <person name="Peng D.H."/>
            <person name="Luo Y.B."/>
            <person name="Zou S.Q."/>
            <person name="Chen S.P."/>
            <person name="Lan S."/>
            <person name="Tsai W.C."/>
            <person name="Van de Peer Y."/>
            <person name="Liu Z.J."/>
        </authorList>
    </citation>
    <scope>NUCLEOTIDE SEQUENCE [LARGE SCALE GENOMIC DNA]</scope>
    <source>
        <strain evidence="1">Lor287</strain>
    </source>
</reference>
<keyword evidence="2" id="KW-1185">Reference proteome</keyword>
<comment type="caution">
    <text evidence="1">The sequence shown here is derived from an EMBL/GenBank/DDBJ whole genome shotgun (WGS) entry which is preliminary data.</text>
</comment>
<gene>
    <name evidence="1" type="ORF">KSP39_PZI008192</name>
</gene>
<dbReference type="EMBL" id="JBBWWQ010000006">
    <property type="protein sequence ID" value="KAK8945138.1"/>
    <property type="molecule type" value="Genomic_DNA"/>
</dbReference>
<accession>A0AAP0BPQ1</accession>
<sequence>MPTTSSPLLQNRLRPNLRLLHSLLPSEADLLAVVRRCQSIILSNLQKFVPVQTILLLDAGLPLDNILKLIMLMREMRHRPVNGLFDLTS</sequence>
<evidence type="ECO:0000313" key="2">
    <source>
        <dbReference type="Proteomes" id="UP001418222"/>
    </source>
</evidence>
<dbReference type="Proteomes" id="UP001418222">
    <property type="component" value="Unassembled WGS sequence"/>
</dbReference>
<organism evidence="1 2">
    <name type="scientific">Platanthera zijinensis</name>
    <dbReference type="NCBI Taxonomy" id="2320716"/>
    <lineage>
        <taxon>Eukaryota</taxon>
        <taxon>Viridiplantae</taxon>
        <taxon>Streptophyta</taxon>
        <taxon>Embryophyta</taxon>
        <taxon>Tracheophyta</taxon>
        <taxon>Spermatophyta</taxon>
        <taxon>Magnoliopsida</taxon>
        <taxon>Liliopsida</taxon>
        <taxon>Asparagales</taxon>
        <taxon>Orchidaceae</taxon>
        <taxon>Orchidoideae</taxon>
        <taxon>Orchideae</taxon>
        <taxon>Orchidinae</taxon>
        <taxon>Platanthera</taxon>
    </lineage>
</organism>
<protein>
    <submittedName>
        <fullName evidence="1">Uncharacterized protein</fullName>
    </submittedName>
</protein>
<evidence type="ECO:0000313" key="1">
    <source>
        <dbReference type="EMBL" id="KAK8945138.1"/>
    </source>
</evidence>
<name>A0AAP0BPQ1_9ASPA</name>
<dbReference type="AlphaFoldDB" id="A0AAP0BPQ1"/>
<proteinExistence type="predicted"/>